<name>A0AA38RQT2_9PEZI</name>
<protein>
    <recommendedName>
        <fullName evidence="2">N-acetyltransferase domain-containing protein</fullName>
    </recommendedName>
</protein>
<dbReference type="PROSITE" id="PS51186">
    <property type="entry name" value="GNAT"/>
    <property type="match status" value="1"/>
</dbReference>
<keyword evidence="4" id="KW-1185">Reference proteome</keyword>
<accession>A0AA38RQT2</accession>
<dbReference type="GO" id="GO:0016747">
    <property type="term" value="F:acyltransferase activity, transferring groups other than amino-acyl groups"/>
    <property type="evidence" value="ECO:0007669"/>
    <property type="project" value="InterPro"/>
</dbReference>
<dbReference type="SUPFAM" id="SSF55729">
    <property type="entry name" value="Acyl-CoA N-acyltransferases (Nat)"/>
    <property type="match status" value="1"/>
</dbReference>
<feature type="compositionally biased region" description="Basic and acidic residues" evidence="1">
    <location>
        <begin position="95"/>
        <end position="107"/>
    </location>
</feature>
<dbReference type="InterPro" id="IPR016181">
    <property type="entry name" value="Acyl_CoA_acyltransferase"/>
</dbReference>
<evidence type="ECO:0000313" key="4">
    <source>
        <dbReference type="Proteomes" id="UP001174694"/>
    </source>
</evidence>
<dbReference type="AlphaFoldDB" id="A0AA38RQT2"/>
<dbReference type="PANTHER" id="PTHR43415:SF3">
    <property type="entry name" value="GNAT-FAMILY ACETYLTRANSFERASE"/>
    <property type="match status" value="1"/>
</dbReference>
<dbReference type="CDD" id="cd04301">
    <property type="entry name" value="NAT_SF"/>
    <property type="match status" value="1"/>
</dbReference>
<dbReference type="EMBL" id="JANBVO010000002">
    <property type="protein sequence ID" value="KAJ9156453.1"/>
    <property type="molecule type" value="Genomic_DNA"/>
</dbReference>
<dbReference type="Gene3D" id="3.40.630.30">
    <property type="match status" value="1"/>
</dbReference>
<evidence type="ECO:0000259" key="2">
    <source>
        <dbReference type="PROSITE" id="PS51186"/>
    </source>
</evidence>
<reference evidence="3" key="1">
    <citation type="submission" date="2022-07" db="EMBL/GenBank/DDBJ databases">
        <title>Fungi with potential for degradation of polypropylene.</title>
        <authorList>
            <person name="Gostincar C."/>
        </authorList>
    </citation>
    <scope>NUCLEOTIDE SEQUENCE</scope>
    <source>
        <strain evidence="3">EXF-13308</strain>
    </source>
</reference>
<evidence type="ECO:0000313" key="3">
    <source>
        <dbReference type="EMBL" id="KAJ9156453.1"/>
    </source>
</evidence>
<gene>
    <name evidence="3" type="ORF">NKR23_g1363</name>
</gene>
<evidence type="ECO:0000256" key="1">
    <source>
        <dbReference type="SAM" id="MobiDB-lite"/>
    </source>
</evidence>
<organism evidence="3 4">
    <name type="scientific">Pleurostoma richardsiae</name>
    <dbReference type="NCBI Taxonomy" id="41990"/>
    <lineage>
        <taxon>Eukaryota</taxon>
        <taxon>Fungi</taxon>
        <taxon>Dikarya</taxon>
        <taxon>Ascomycota</taxon>
        <taxon>Pezizomycotina</taxon>
        <taxon>Sordariomycetes</taxon>
        <taxon>Sordariomycetidae</taxon>
        <taxon>Calosphaeriales</taxon>
        <taxon>Pleurostomataceae</taxon>
        <taxon>Pleurostoma</taxon>
    </lineage>
</organism>
<proteinExistence type="predicted"/>
<dbReference type="InterPro" id="IPR000182">
    <property type="entry name" value="GNAT_dom"/>
</dbReference>
<sequence length="231" mass="25579">MSNTPTNLGGAFCSARLVYRAVVDTPETREFLQAALLDDPEVLGLGAPAVLRPQGTKFLDDVMEGFTKASLMSVLVCPAPEEKDPSSAEGSTPGEEDKRKKKAEPWYKNRPQPEPIGVVNMGPGADPFGAHHRGVSMGVMIAGPWQGRGYGSEAINWALDWAFRRANMHRVGLVCYGYNARALHVYQKLGFVEEGRVREKLFFDNGWHDEVQMGMLRSEWELLRRVGEEGS</sequence>
<dbReference type="Pfam" id="PF00583">
    <property type="entry name" value="Acetyltransf_1"/>
    <property type="match status" value="1"/>
</dbReference>
<dbReference type="PANTHER" id="PTHR43415">
    <property type="entry name" value="SPERMIDINE N(1)-ACETYLTRANSFERASE"/>
    <property type="match status" value="1"/>
</dbReference>
<comment type="caution">
    <text evidence="3">The sequence shown here is derived from an EMBL/GenBank/DDBJ whole genome shotgun (WGS) entry which is preliminary data.</text>
</comment>
<dbReference type="Proteomes" id="UP001174694">
    <property type="component" value="Unassembled WGS sequence"/>
</dbReference>
<feature type="region of interest" description="Disordered" evidence="1">
    <location>
        <begin position="80"/>
        <end position="115"/>
    </location>
</feature>
<feature type="domain" description="N-acetyltransferase" evidence="2">
    <location>
        <begin position="49"/>
        <end position="218"/>
    </location>
</feature>